<protein>
    <submittedName>
        <fullName evidence="2">Uncharacterized protein</fullName>
    </submittedName>
</protein>
<feature type="region of interest" description="Disordered" evidence="1">
    <location>
        <begin position="57"/>
        <end position="91"/>
    </location>
</feature>
<evidence type="ECO:0000313" key="2">
    <source>
        <dbReference type="EMBL" id="KAF1974138.1"/>
    </source>
</evidence>
<evidence type="ECO:0000313" key="3">
    <source>
        <dbReference type="Proteomes" id="UP000800036"/>
    </source>
</evidence>
<evidence type="ECO:0000256" key="1">
    <source>
        <dbReference type="SAM" id="MobiDB-lite"/>
    </source>
</evidence>
<gene>
    <name evidence="2" type="ORF">BU23DRAFT_118151</name>
</gene>
<name>A0A6A5VBE2_9PLEO</name>
<feature type="compositionally biased region" description="Basic and acidic residues" evidence="1">
    <location>
        <begin position="63"/>
        <end position="81"/>
    </location>
</feature>
<dbReference type="AlphaFoldDB" id="A0A6A5VBE2"/>
<proteinExistence type="predicted"/>
<reference evidence="2" key="1">
    <citation type="journal article" date="2020" name="Stud. Mycol.">
        <title>101 Dothideomycetes genomes: a test case for predicting lifestyles and emergence of pathogens.</title>
        <authorList>
            <person name="Haridas S."/>
            <person name="Albert R."/>
            <person name="Binder M."/>
            <person name="Bloem J."/>
            <person name="Labutti K."/>
            <person name="Salamov A."/>
            <person name="Andreopoulos B."/>
            <person name="Baker S."/>
            <person name="Barry K."/>
            <person name="Bills G."/>
            <person name="Bluhm B."/>
            <person name="Cannon C."/>
            <person name="Castanera R."/>
            <person name="Culley D."/>
            <person name="Daum C."/>
            <person name="Ezra D."/>
            <person name="Gonzalez J."/>
            <person name="Henrissat B."/>
            <person name="Kuo A."/>
            <person name="Liang C."/>
            <person name="Lipzen A."/>
            <person name="Lutzoni F."/>
            <person name="Magnuson J."/>
            <person name="Mondo S."/>
            <person name="Nolan M."/>
            <person name="Ohm R."/>
            <person name="Pangilinan J."/>
            <person name="Park H.-J."/>
            <person name="Ramirez L."/>
            <person name="Alfaro M."/>
            <person name="Sun H."/>
            <person name="Tritt A."/>
            <person name="Yoshinaga Y."/>
            <person name="Zwiers L.-H."/>
            <person name="Turgeon B."/>
            <person name="Goodwin S."/>
            <person name="Spatafora J."/>
            <person name="Crous P."/>
            <person name="Grigoriev I."/>
        </authorList>
    </citation>
    <scope>NUCLEOTIDE SEQUENCE</scope>
    <source>
        <strain evidence="2">CBS 107.79</strain>
    </source>
</reference>
<accession>A0A6A5VBE2</accession>
<dbReference type="EMBL" id="ML976676">
    <property type="protein sequence ID" value="KAF1974138.1"/>
    <property type="molecule type" value="Genomic_DNA"/>
</dbReference>
<organism evidence="2 3">
    <name type="scientific">Bimuria novae-zelandiae CBS 107.79</name>
    <dbReference type="NCBI Taxonomy" id="1447943"/>
    <lineage>
        <taxon>Eukaryota</taxon>
        <taxon>Fungi</taxon>
        <taxon>Dikarya</taxon>
        <taxon>Ascomycota</taxon>
        <taxon>Pezizomycotina</taxon>
        <taxon>Dothideomycetes</taxon>
        <taxon>Pleosporomycetidae</taxon>
        <taxon>Pleosporales</taxon>
        <taxon>Massarineae</taxon>
        <taxon>Didymosphaeriaceae</taxon>
        <taxon>Bimuria</taxon>
    </lineage>
</organism>
<sequence length="201" mass="22171">MRWREEGWCVTVVFIYLETTISGTLKRPRARTVPSTIRACKSLVLLARRGGSVARIGRRGRRGRVEEGATEPGRKPPKGMDQKQIGDGSSTGVRRIHVGQAGSCSLHALSPGIYHLRSKSRDLAMSSHLSLAEPRNNQRRKYGVNWSPGCGTSGCSVSKCTKFPCLRSSLDTGRLQMFAGEIARRHERDAPRISIALLLDM</sequence>
<dbReference type="Proteomes" id="UP000800036">
    <property type="component" value="Unassembled WGS sequence"/>
</dbReference>
<keyword evidence="3" id="KW-1185">Reference proteome</keyword>